<dbReference type="InterPro" id="IPR020846">
    <property type="entry name" value="MFS_dom"/>
</dbReference>
<accession>A0AAD8ZX42</accession>
<evidence type="ECO:0000256" key="11">
    <source>
        <dbReference type="SAM" id="MobiDB-lite"/>
    </source>
</evidence>
<dbReference type="InterPro" id="IPR001958">
    <property type="entry name" value="Tet-R_TetA/multi-R_MdtG-like"/>
</dbReference>
<feature type="region of interest" description="Disordered" evidence="11">
    <location>
        <begin position="1"/>
        <end position="36"/>
    </location>
</feature>
<feature type="transmembrane region" description="Helical" evidence="12">
    <location>
        <begin position="589"/>
        <end position="612"/>
    </location>
</feature>
<dbReference type="EMBL" id="JAROKS010000002">
    <property type="protein sequence ID" value="KAK1805868.1"/>
    <property type="molecule type" value="Genomic_DNA"/>
</dbReference>
<dbReference type="Gene3D" id="3.40.50.300">
    <property type="entry name" value="P-loop containing nucleotide triphosphate hydrolases"/>
    <property type="match status" value="1"/>
</dbReference>
<feature type="compositionally biased region" description="Basic residues" evidence="11">
    <location>
        <begin position="763"/>
        <end position="774"/>
    </location>
</feature>
<evidence type="ECO:0000256" key="12">
    <source>
        <dbReference type="SAM" id="Phobius"/>
    </source>
</evidence>
<protein>
    <recommendedName>
        <fullName evidence="9">Hippocampus abundant transcript 1 protein</fullName>
    </recommendedName>
    <alternativeName>
        <fullName evidence="10">Major facilitator superfamily domain-containing 14A</fullName>
    </alternativeName>
</protein>
<dbReference type="CDD" id="cd00882">
    <property type="entry name" value="Ras_like_GTPase"/>
    <property type="match status" value="1"/>
</dbReference>
<dbReference type="SUPFAM" id="SSF52540">
    <property type="entry name" value="P-loop containing nucleoside triphosphate hydrolases"/>
    <property type="match status" value="1"/>
</dbReference>
<feature type="transmembrane region" description="Helical" evidence="12">
    <location>
        <begin position="643"/>
        <end position="665"/>
    </location>
</feature>
<comment type="caution">
    <text evidence="14">The sequence shown here is derived from an EMBL/GenBank/DDBJ whole genome shotgun (WGS) entry which is preliminary data.</text>
</comment>
<evidence type="ECO:0000256" key="6">
    <source>
        <dbReference type="ARBA" id="ARBA00022990"/>
    </source>
</evidence>
<feature type="transmembrane region" description="Helical" evidence="12">
    <location>
        <begin position="727"/>
        <end position="751"/>
    </location>
</feature>
<feature type="transmembrane region" description="Helical" evidence="12">
    <location>
        <begin position="344"/>
        <end position="369"/>
    </location>
</feature>
<evidence type="ECO:0000313" key="15">
    <source>
        <dbReference type="Proteomes" id="UP001239994"/>
    </source>
</evidence>
<dbReference type="PROSITE" id="PS50850">
    <property type="entry name" value="MFS"/>
    <property type="match status" value="1"/>
</dbReference>
<dbReference type="CDD" id="cd17387">
    <property type="entry name" value="MFS_MFSD14"/>
    <property type="match status" value="1"/>
</dbReference>
<keyword evidence="7 12" id="KW-0472">Membrane</keyword>
<comment type="similarity">
    <text evidence="2">Belongs to the major facilitator superfamily.</text>
</comment>
<evidence type="ECO:0000313" key="14">
    <source>
        <dbReference type="EMBL" id="KAK1805868.1"/>
    </source>
</evidence>
<dbReference type="FunFam" id="1.20.1250.20:FF:000099">
    <property type="entry name" value="Hippocampus abundant gene transcript 1"/>
    <property type="match status" value="1"/>
</dbReference>
<reference evidence="14" key="1">
    <citation type="submission" date="2023-03" db="EMBL/GenBank/DDBJ databases">
        <title>Electrophorus voltai genome.</title>
        <authorList>
            <person name="Bian C."/>
        </authorList>
    </citation>
    <scope>NUCLEOTIDE SEQUENCE</scope>
    <source>
        <strain evidence="14">CB-2022</strain>
        <tissue evidence="14">Muscle</tissue>
    </source>
</reference>
<dbReference type="SUPFAM" id="SSF103473">
    <property type="entry name" value="MFS general substrate transporter"/>
    <property type="match status" value="1"/>
</dbReference>
<dbReference type="PROSITE" id="PS00216">
    <property type="entry name" value="SUGAR_TRANSPORT_1"/>
    <property type="match status" value="1"/>
</dbReference>
<keyword evidence="8" id="KW-0325">Glycoprotein</keyword>
<feature type="compositionally biased region" description="Basic and acidic residues" evidence="11">
    <location>
        <begin position="1"/>
        <end position="16"/>
    </location>
</feature>
<gene>
    <name evidence="14" type="ORF">P4O66_012919</name>
</gene>
<feature type="transmembrane region" description="Helical" evidence="12">
    <location>
        <begin position="390"/>
        <end position="407"/>
    </location>
</feature>
<dbReference type="GO" id="GO:0022857">
    <property type="term" value="F:transmembrane transporter activity"/>
    <property type="evidence" value="ECO:0007669"/>
    <property type="project" value="InterPro"/>
</dbReference>
<proteinExistence type="inferred from homology"/>
<dbReference type="InterPro" id="IPR036259">
    <property type="entry name" value="MFS_trans_sf"/>
</dbReference>
<evidence type="ECO:0000256" key="5">
    <source>
        <dbReference type="ARBA" id="ARBA00022989"/>
    </source>
</evidence>
<evidence type="ECO:0000256" key="4">
    <source>
        <dbReference type="ARBA" id="ARBA00022692"/>
    </source>
</evidence>
<feature type="transmembrane region" description="Helical" evidence="12">
    <location>
        <begin position="619"/>
        <end position="637"/>
    </location>
</feature>
<keyword evidence="3" id="KW-0813">Transport</keyword>
<evidence type="ECO:0000256" key="9">
    <source>
        <dbReference type="ARBA" id="ARBA00072391"/>
    </source>
</evidence>
<evidence type="ECO:0000256" key="3">
    <source>
        <dbReference type="ARBA" id="ARBA00022448"/>
    </source>
</evidence>
<keyword evidence="5 12" id="KW-1133">Transmembrane helix</keyword>
<dbReference type="PANTHER" id="PTHR23504:SF77">
    <property type="entry name" value="HIPPOCAMPUS ABUNDANT TRANSCRIPT 1 PROTEIN"/>
    <property type="match status" value="1"/>
</dbReference>
<evidence type="ECO:0000256" key="7">
    <source>
        <dbReference type="ARBA" id="ARBA00023136"/>
    </source>
</evidence>
<evidence type="ECO:0000259" key="13">
    <source>
        <dbReference type="PROSITE" id="PS50850"/>
    </source>
</evidence>
<feature type="transmembrane region" description="Helical" evidence="12">
    <location>
        <begin position="686"/>
        <end position="707"/>
    </location>
</feature>
<name>A0AAD8ZX42_9TELE</name>
<organism evidence="14 15">
    <name type="scientific">Electrophorus voltai</name>
    <dbReference type="NCBI Taxonomy" id="2609070"/>
    <lineage>
        <taxon>Eukaryota</taxon>
        <taxon>Metazoa</taxon>
        <taxon>Chordata</taxon>
        <taxon>Craniata</taxon>
        <taxon>Vertebrata</taxon>
        <taxon>Euteleostomi</taxon>
        <taxon>Actinopterygii</taxon>
        <taxon>Neopterygii</taxon>
        <taxon>Teleostei</taxon>
        <taxon>Ostariophysi</taxon>
        <taxon>Gymnotiformes</taxon>
        <taxon>Gymnotoidei</taxon>
        <taxon>Gymnotidae</taxon>
        <taxon>Electrophorus</taxon>
    </lineage>
</organism>
<feature type="transmembrane region" description="Helical" evidence="12">
    <location>
        <begin position="553"/>
        <end position="577"/>
    </location>
</feature>
<evidence type="ECO:0000256" key="10">
    <source>
        <dbReference type="ARBA" id="ARBA00079798"/>
    </source>
</evidence>
<dbReference type="Gene3D" id="1.20.1250.20">
    <property type="entry name" value="MFS general substrate transporter like domains"/>
    <property type="match status" value="1"/>
</dbReference>
<feature type="transmembrane region" description="Helical" evidence="12">
    <location>
        <begin position="495"/>
        <end position="516"/>
    </location>
</feature>
<feature type="transmembrane region" description="Helical" evidence="12">
    <location>
        <begin position="431"/>
        <end position="454"/>
    </location>
</feature>
<dbReference type="InterPro" id="IPR005829">
    <property type="entry name" value="Sugar_transporter_CS"/>
</dbReference>
<feature type="transmembrane region" description="Helical" evidence="12">
    <location>
        <begin position="466"/>
        <end position="489"/>
    </location>
</feature>
<keyword evidence="15" id="KW-1185">Reference proteome</keyword>
<dbReference type="GO" id="GO:0016020">
    <property type="term" value="C:membrane"/>
    <property type="evidence" value="ECO:0007669"/>
    <property type="project" value="UniProtKB-SubCell"/>
</dbReference>
<evidence type="ECO:0000256" key="1">
    <source>
        <dbReference type="ARBA" id="ARBA00004141"/>
    </source>
</evidence>
<dbReference type="PANTHER" id="PTHR23504">
    <property type="entry name" value="MAJOR FACILITATOR SUPERFAMILY DOMAIN-CONTAINING PROTEIN 10"/>
    <property type="match status" value="1"/>
</dbReference>
<dbReference type="InterPro" id="IPR011701">
    <property type="entry name" value="MFS"/>
</dbReference>
<comment type="subcellular location">
    <subcellularLocation>
        <location evidence="1">Membrane</location>
        <topology evidence="1">Multi-pass membrane protein</topology>
    </subcellularLocation>
</comment>
<dbReference type="AlphaFoldDB" id="A0AAD8ZX42"/>
<dbReference type="InterPro" id="IPR027417">
    <property type="entry name" value="P-loop_NTPase"/>
</dbReference>
<feature type="region of interest" description="Disordered" evidence="11">
    <location>
        <begin position="760"/>
        <end position="793"/>
    </location>
</feature>
<evidence type="ECO:0000256" key="2">
    <source>
        <dbReference type="ARBA" id="ARBA00008335"/>
    </source>
</evidence>
<dbReference type="Proteomes" id="UP001239994">
    <property type="component" value="Unassembled WGS sequence"/>
</dbReference>
<evidence type="ECO:0000256" key="8">
    <source>
        <dbReference type="ARBA" id="ARBA00023180"/>
    </source>
</evidence>
<feature type="domain" description="Major facilitator superfamily (MFS) profile" evidence="13">
    <location>
        <begin position="343"/>
        <end position="756"/>
    </location>
</feature>
<keyword evidence="6" id="KW-0007">Acetylation</keyword>
<dbReference type="Pfam" id="PF07690">
    <property type="entry name" value="MFS_1"/>
    <property type="match status" value="1"/>
</dbReference>
<keyword evidence="4 12" id="KW-0812">Transmembrane</keyword>
<sequence length="793" mass="85913">MSQDSNKDVTEDKVEDPSMGASVTSKDGKEETKLFRTSKCTVSKGEKRENLLFGVTLAKHNLVSAVGIPVAYPYWHKSAYGKTVQKLTTVNCATRAKEALMDMVRSFKPSVKSVSEARVLLLGPVGAGKSSFISSVQSVFSGRVLNRAMVGSSTFTSFTKKLQSFNIRYSHEAATSSSGLVLCDVMGIGDGDITGLTLHDVQCIIKGHVPDGHRFSPEEPIGSETAGFIKKPSLKEQIHCVVFVIDASKLNSYPKGVSRAFQQLRDLISTLGVHQVALLTHVDEVCKETAQDVTQVYKSQIVQQLDGNMTQSKKKKRVNRSLLLAKKIIIKDGGTPQGFGSPSVYHAVIVIFLEFFAWGLLTAPTLVVLHQTFPKHTFLMNGLIQGVKGLLSFLSAPLIGALSDVWGRKSFLLLTVFFTCAPIPLMKISPWWYFAVISVSGVFAVTFSVIFAYVADITQEHERSMAYGLVSATFAASLVTSPAIGAYLSRVYGDSLVVVLASAIAMLDICFILLAVPESLPEKMRPASWGAPISWEQADPFASLRKVGQDSTVLLICITVFLSYLPEAGQYSSFFLYLKQIMGFSPESVAAFIAVLGLLSIVAQTVVLSLLMRSIGNKNTILLGLGFQILQLAWYGFGSEPWMMWAAGAVAAMSSITFPAISALVSRTADPDQQGVGQGMITGIRGLCNGLGPALYGFIFYIFHVELDVPESDADMEHHPQLHQQSAIIPGPPFLFGACSVLLALLVALFIPEHTQQGARAGSWKKHTSPHGHPHSQQPPGEAKEPLLQDTNV</sequence>
<dbReference type="PRINTS" id="PR01035">
    <property type="entry name" value="TCRTETA"/>
</dbReference>